<dbReference type="KEGG" id="vro:BSZ04_19695"/>
<feature type="transmembrane region" description="Helical" evidence="1">
    <location>
        <begin position="41"/>
        <end position="66"/>
    </location>
</feature>
<dbReference type="EMBL" id="VTYN01000040">
    <property type="protein sequence ID" value="NOH50842.1"/>
    <property type="molecule type" value="Genomic_DNA"/>
</dbReference>
<evidence type="ECO:0000313" key="5">
    <source>
        <dbReference type="Proteomes" id="UP000572072"/>
    </source>
</evidence>
<dbReference type="PANTHER" id="PTHR39594">
    <property type="entry name" value="PROTEIN YCHQ"/>
    <property type="match status" value="1"/>
</dbReference>
<protein>
    <recommendedName>
        <fullName evidence="6">Invasion protein</fullName>
    </recommendedName>
</protein>
<evidence type="ECO:0000313" key="2">
    <source>
        <dbReference type="EMBL" id="NOH50842.1"/>
    </source>
</evidence>
<reference evidence="2 5" key="2">
    <citation type="submission" date="2019-08" db="EMBL/GenBank/DDBJ databases">
        <title>Draft genome sequencing and comparative genomics of hatchery-associated Vibrios.</title>
        <authorList>
            <person name="Kehlet-Delgado H."/>
            <person name="Mueller R.S."/>
        </authorList>
    </citation>
    <scope>NUCLEOTIDE SEQUENCE [LARGE SCALE GENOMIC DNA]</scope>
    <source>
        <strain evidence="2 5">00-78-3</strain>
    </source>
</reference>
<feature type="transmembrane region" description="Helical" evidence="1">
    <location>
        <begin position="72"/>
        <end position="91"/>
    </location>
</feature>
<dbReference type="OrthoDB" id="5588650at2"/>
<evidence type="ECO:0000313" key="3">
    <source>
        <dbReference type="EMBL" id="OHY95252.1"/>
    </source>
</evidence>
<proteinExistence type="predicted"/>
<evidence type="ECO:0008006" key="6">
    <source>
        <dbReference type="Google" id="ProtNLM"/>
    </source>
</evidence>
<gene>
    <name evidence="3" type="ORF">BI375_13415</name>
    <name evidence="2" type="ORF">F0262_22720</name>
</gene>
<dbReference type="InterPro" id="IPR007360">
    <property type="entry name" value="SirB"/>
</dbReference>
<dbReference type="AlphaFoldDB" id="A0A2K7SY79"/>
<dbReference type="GeneID" id="47657510"/>
<evidence type="ECO:0000256" key="1">
    <source>
        <dbReference type="SAM" id="Phobius"/>
    </source>
</evidence>
<organism evidence="2 5">
    <name type="scientific">Vibrio rotiferianus</name>
    <dbReference type="NCBI Taxonomy" id="190895"/>
    <lineage>
        <taxon>Bacteria</taxon>
        <taxon>Pseudomonadati</taxon>
        <taxon>Pseudomonadota</taxon>
        <taxon>Gammaproteobacteria</taxon>
        <taxon>Vibrionales</taxon>
        <taxon>Vibrionaceae</taxon>
        <taxon>Vibrio</taxon>
    </lineage>
</organism>
<dbReference type="RefSeq" id="WP_010446496.1">
    <property type="nucleotide sequence ID" value="NZ_BBLC01000004.1"/>
</dbReference>
<accession>A0A2K7SY79</accession>
<evidence type="ECO:0000313" key="4">
    <source>
        <dbReference type="Proteomes" id="UP000180133"/>
    </source>
</evidence>
<comment type="caution">
    <text evidence="2">The sequence shown here is derived from an EMBL/GenBank/DDBJ whole genome shotgun (WGS) entry which is preliminary data.</text>
</comment>
<dbReference type="Pfam" id="PF04247">
    <property type="entry name" value="SirB"/>
    <property type="match status" value="1"/>
</dbReference>
<dbReference type="GO" id="GO:0005886">
    <property type="term" value="C:plasma membrane"/>
    <property type="evidence" value="ECO:0007669"/>
    <property type="project" value="TreeGrafter"/>
</dbReference>
<keyword evidence="4" id="KW-1185">Reference proteome</keyword>
<dbReference type="Proteomes" id="UP000572072">
    <property type="component" value="Unassembled WGS sequence"/>
</dbReference>
<name>A0A2K7SY79_9VIBR</name>
<sequence length="127" mass="14117">MYVALKHIHLVTIALSAMLLSIRFVLLMMDSPKRNNRFLKVFPHIVDTALLLSGIGLIMVTGFIPFTESAPWLTNKITCVLAYIALGFFAMKMAKNKLLRIFAFFGALGWLVMAANIAVSKNPNLFG</sequence>
<keyword evidence="1" id="KW-0812">Transmembrane</keyword>
<keyword evidence="1" id="KW-0472">Membrane</keyword>
<feature type="transmembrane region" description="Helical" evidence="1">
    <location>
        <begin position="6"/>
        <end position="29"/>
    </location>
</feature>
<reference evidence="3 4" key="1">
    <citation type="submission" date="2016-09" db="EMBL/GenBank/DDBJ databases">
        <title>Isolation, identification and antibiotic sensitivity analysis of bacterial pathogen from juvenile Hippocampus erectus with tail-rotted disease.</title>
        <authorList>
            <person name="Yang Q."/>
        </authorList>
    </citation>
    <scope>NUCLEOTIDE SEQUENCE [LARGE SCALE GENOMIC DNA]</scope>
    <source>
        <strain evidence="3 4">HM-10</strain>
    </source>
</reference>
<feature type="transmembrane region" description="Helical" evidence="1">
    <location>
        <begin position="98"/>
        <end position="119"/>
    </location>
</feature>
<dbReference type="PIRSF" id="PIRSF005610">
    <property type="entry name" value="SirB"/>
    <property type="match status" value="1"/>
</dbReference>
<dbReference type="PANTHER" id="PTHR39594:SF1">
    <property type="entry name" value="PROTEIN YCHQ"/>
    <property type="match status" value="1"/>
</dbReference>
<dbReference type="Proteomes" id="UP000180133">
    <property type="component" value="Unassembled WGS sequence"/>
</dbReference>
<keyword evidence="1" id="KW-1133">Transmembrane helix</keyword>
<dbReference type="EMBL" id="MKFT01000003">
    <property type="protein sequence ID" value="OHY95252.1"/>
    <property type="molecule type" value="Genomic_DNA"/>
</dbReference>